<dbReference type="GO" id="GO:0005524">
    <property type="term" value="F:ATP binding"/>
    <property type="evidence" value="ECO:0007669"/>
    <property type="project" value="InterPro"/>
</dbReference>
<evidence type="ECO:0000259" key="1">
    <source>
        <dbReference type="Pfam" id="PF06315"/>
    </source>
</evidence>
<reference evidence="2" key="1">
    <citation type="submission" date="2019-05" db="EMBL/GenBank/DDBJ databases">
        <authorList>
            <consortium name="Pathogen Informatics"/>
        </authorList>
    </citation>
    <scope>NUCLEOTIDE SEQUENCE [LARGE SCALE GENOMIC DNA]</scope>
    <source>
        <strain evidence="2">NCTC12965</strain>
    </source>
</reference>
<dbReference type="InterPro" id="IPR010452">
    <property type="entry name" value="Isocitrate_DH_AceK"/>
</dbReference>
<accession>A0A4U9TKK2</accession>
<dbReference type="EMBL" id="CABEEZ010000020">
    <property type="protein sequence ID" value="VTR19833.1"/>
    <property type="molecule type" value="Genomic_DNA"/>
</dbReference>
<protein>
    <submittedName>
        <fullName evidence="2">Isocitrate dehydrogenase kinase/phosphatase</fullName>
        <ecNumber evidence="2">2.7.11.5</ecNumber>
    </submittedName>
</protein>
<dbReference type="EC" id="2.7.11.5" evidence="2"/>
<dbReference type="GO" id="GO:0005737">
    <property type="term" value="C:cytoplasm"/>
    <property type="evidence" value="ECO:0007669"/>
    <property type="project" value="InterPro"/>
</dbReference>
<evidence type="ECO:0000313" key="2">
    <source>
        <dbReference type="EMBL" id="VTR19833.1"/>
    </source>
</evidence>
<feature type="domain" description="Isocitrate dehydrogenase kinase/phosphatase (AceK) kinase" evidence="1">
    <location>
        <begin position="1"/>
        <end position="84"/>
    </location>
</feature>
<dbReference type="AlphaFoldDB" id="A0A4U9TKK2"/>
<keyword evidence="2" id="KW-0418">Kinase</keyword>
<dbReference type="InterPro" id="IPR046855">
    <property type="entry name" value="AceK_kinase"/>
</dbReference>
<keyword evidence="2" id="KW-0808">Transferase</keyword>
<dbReference type="PANTHER" id="PTHR39559">
    <property type="match status" value="1"/>
</dbReference>
<dbReference type="Pfam" id="PF06315">
    <property type="entry name" value="AceK_kinase"/>
    <property type="match status" value="1"/>
</dbReference>
<organism evidence="2">
    <name type="scientific">Serratia fonticola</name>
    <dbReference type="NCBI Taxonomy" id="47917"/>
    <lineage>
        <taxon>Bacteria</taxon>
        <taxon>Pseudomonadati</taxon>
        <taxon>Pseudomonadota</taxon>
        <taxon>Gammaproteobacteria</taxon>
        <taxon>Enterobacterales</taxon>
        <taxon>Yersiniaceae</taxon>
        <taxon>Serratia</taxon>
    </lineage>
</organism>
<dbReference type="GO" id="GO:0008772">
    <property type="term" value="F:[isocitrate dehydrogenase (NADP+)] kinase activity"/>
    <property type="evidence" value="ECO:0007669"/>
    <property type="project" value="UniProtKB-EC"/>
</dbReference>
<sequence>MTEVNFRNIPPPRYPEDELASEPWYSISPNDVFPEEFRHFLCGDRRIRKVFEEMHSDLFEADYWRGLQQRIKEGHVEDVFAYRKKRRFSQRTLNPAMPKSA</sequence>
<dbReference type="GO" id="GO:0016208">
    <property type="term" value="F:AMP binding"/>
    <property type="evidence" value="ECO:0007669"/>
    <property type="project" value="TreeGrafter"/>
</dbReference>
<dbReference type="GO" id="GO:0006006">
    <property type="term" value="P:glucose metabolic process"/>
    <property type="evidence" value="ECO:0007669"/>
    <property type="project" value="InterPro"/>
</dbReference>
<name>A0A4U9TKK2_SERFO</name>
<dbReference type="GO" id="GO:0004721">
    <property type="term" value="F:phosphoprotein phosphatase activity"/>
    <property type="evidence" value="ECO:0007669"/>
    <property type="project" value="TreeGrafter"/>
</dbReference>
<dbReference type="PANTHER" id="PTHR39559:SF1">
    <property type="entry name" value="ISOCITRATE DEHYDROGENASE KINASE_PHOSPHATASE"/>
    <property type="match status" value="1"/>
</dbReference>
<gene>
    <name evidence="2" type="primary">aceK_1</name>
    <name evidence="2" type="ORF">NCTC12965_00863</name>
</gene>
<proteinExistence type="predicted"/>